<feature type="chain" id="PRO_5006900591" evidence="1">
    <location>
        <begin position="20"/>
        <end position="124"/>
    </location>
</feature>
<dbReference type="VEuPathDB" id="FungiDB:GWK60_H09581"/>
<protein>
    <submittedName>
        <fullName evidence="2">Cold shock-induced protein TIR1</fullName>
    </submittedName>
</protein>
<name>A0A0W0C8W7_CANGB</name>
<proteinExistence type="predicted"/>
<dbReference type="GO" id="GO:0009277">
    <property type="term" value="C:fungal-type cell wall"/>
    <property type="evidence" value="ECO:0007669"/>
    <property type="project" value="TreeGrafter"/>
</dbReference>
<dbReference type="PANTHER" id="PTHR31002">
    <property type="entry name" value="SERIPAUPERIN"/>
    <property type="match status" value="1"/>
</dbReference>
<dbReference type="VEuPathDB" id="FungiDB:CAGL0H09592g"/>
<reference evidence="2 3" key="1">
    <citation type="submission" date="2015-10" db="EMBL/GenBank/DDBJ databases">
        <title>Draft genomes sequences of Candida glabrata isolates 1A, 1B, 2A, 2B, 3A and 3B.</title>
        <authorList>
            <person name="Haavelsrud O.E."/>
            <person name="Gaustad P."/>
        </authorList>
    </citation>
    <scope>NUCLEOTIDE SEQUENCE [LARGE SCALE GENOMIC DNA]</scope>
    <source>
        <strain evidence="2">910700640</strain>
    </source>
</reference>
<dbReference type="AlphaFoldDB" id="A0A0W0C8W7"/>
<dbReference type="InterPro" id="IPR000992">
    <property type="entry name" value="SRP1_TIP1"/>
</dbReference>
<feature type="signal peptide" evidence="1">
    <location>
        <begin position="1"/>
        <end position="19"/>
    </location>
</feature>
<accession>A0A0W0C8W7</accession>
<gene>
    <name evidence="2" type="ORF">AO440_005464</name>
</gene>
<organism evidence="2 3">
    <name type="scientific">Candida glabrata</name>
    <name type="common">Yeast</name>
    <name type="synonym">Torulopsis glabrata</name>
    <dbReference type="NCBI Taxonomy" id="5478"/>
    <lineage>
        <taxon>Eukaryota</taxon>
        <taxon>Fungi</taxon>
        <taxon>Dikarya</taxon>
        <taxon>Ascomycota</taxon>
        <taxon>Saccharomycotina</taxon>
        <taxon>Saccharomycetes</taxon>
        <taxon>Saccharomycetales</taxon>
        <taxon>Saccharomycetaceae</taxon>
        <taxon>Nakaseomyces</taxon>
    </lineage>
</organism>
<sequence>MAYSKTAILIAAAAALVSAQTPQQLDELNVILDDVKSNLSSYMSLVQDPSSGITLANLPAGVLNLGMALASATDDSYTTLYKDIDFDGIVPFLSKLPWYSERLAGKLAKDLGEASSSAAPSSSA</sequence>
<dbReference type="Proteomes" id="UP000054886">
    <property type="component" value="Unassembled WGS sequence"/>
</dbReference>
<dbReference type="GO" id="GO:0005199">
    <property type="term" value="F:structural constituent of cell wall"/>
    <property type="evidence" value="ECO:0007669"/>
    <property type="project" value="TreeGrafter"/>
</dbReference>
<dbReference type="PANTHER" id="PTHR31002:SF34">
    <property type="entry name" value="CELL WALL PROTEIN CWP1-RELATED"/>
    <property type="match status" value="1"/>
</dbReference>
<dbReference type="InterPro" id="IPR050788">
    <property type="entry name" value="Yeast_SRP1/TIP1_CWP"/>
</dbReference>
<dbReference type="GO" id="GO:0000324">
    <property type="term" value="C:fungal-type vacuole"/>
    <property type="evidence" value="ECO:0007669"/>
    <property type="project" value="TreeGrafter"/>
</dbReference>
<dbReference type="Pfam" id="PF00660">
    <property type="entry name" value="SRP1_TIP1"/>
    <property type="match status" value="1"/>
</dbReference>
<keyword evidence="1" id="KW-0732">Signal</keyword>
<evidence type="ECO:0000313" key="2">
    <source>
        <dbReference type="EMBL" id="KTA96069.1"/>
    </source>
</evidence>
<dbReference type="VEuPathDB" id="FungiDB:GVI51_H09515"/>
<comment type="caution">
    <text evidence="2">The sequence shown here is derived from an EMBL/GenBank/DDBJ whole genome shotgun (WGS) entry which is preliminary data.</text>
</comment>
<dbReference type="EMBL" id="LLZZ01000175">
    <property type="protein sequence ID" value="KTA96069.1"/>
    <property type="molecule type" value="Genomic_DNA"/>
</dbReference>
<evidence type="ECO:0000256" key="1">
    <source>
        <dbReference type="SAM" id="SignalP"/>
    </source>
</evidence>
<feature type="non-terminal residue" evidence="2">
    <location>
        <position position="124"/>
    </location>
</feature>
<dbReference type="GO" id="GO:0031505">
    <property type="term" value="P:fungal-type cell wall organization"/>
    <property type="evidence" value="ECO:0007669"/>
    <property type="project" value="TreeGrafter"/>
</dbReference>
<evidence type="ECO:0000313" key="3">
    <source>
        <dbReference type="Proteomes" id="UP000054886"/>
    </source>
</evidence>
<dbReference type="VEuPathDB" id="FungiDB:B1J91_H09614g"/>